<evidence type="ECO:0000259" key="4">
    <source>
        <dbReference type="PROSITE" id="PS51471"/>
    </source>
</evidence>
<name>A0AAV2ISE2_LYMST</name>
<keyword evidence="2" id="KW-0847">Vitamin C</keyword>
<accession>A0AAV2ISE2</accession>
<protein>
    <recommendedName>
        <fullName evidence="4">Fe2OG dioxygenase domain-containing protein</fullName>
    </recommendedName>
</protein>
<proteinExistence type="predicted"/>
<gene>
    <name evidence="5" type="ORF">GSLYS_00022368001</name>
</gene>
<organism evidence="5 6">
    <name type="scientific">Lymnaea stagnalis</name>
    <name type="common">Great pond snail</name>
    <name type="synonym">Helix stagnalis</name>
    <dbReference type="NCBI Taxonomy" id="6523"/>
    <lineage>
        <taxon>Eukaryota</taxon>
        <taxon>Metazoa</taxon>
        <taxon>Spiralia</taxon>
        <taxon>Lophotrochozoa</taxon>
        <taxon>Mollusca</taxon>
        <taxon>Gastropoda</taxon>
        <taxon>Heterobranchia</taxon>
        <taxon>Euthyneura</taxon>
        <taxon>Panpulmonata</taxon>
        <taxon>Hygrophila</taxon>
        <taxon>Lymnaeoidea</taxon>
        <taxon>Lymnaeidae</taxon>
        <taxon>Lymnaea</taxon>
    </lineage>
</organism>
<dbReference type="PANTHER" id="PTHR10869">
    <property type="entry name" value="PROLYL 4-HYDROXYLASE ALPHA SUBUNIT"/>
    <property type="match status" value="1"/>
</dbReference>
<dbReference type="InterPro" id="IPR044862">
    <property type="entry name" value="Pro_4_hyd_alph_FE2OG_OXY"/>
</dbReference>
<evidence type="ECO:0000313" key="5">
    <source>
        <dbReference type="EMBL" id="CAL1549051.1"/>
    </source>
</evidence>
<keyword evidence="3" id="KW-0408">Iron</keyword>
<dbReference type="GO" id="GO:0031418">
    <property type="term" value="F:L-ascorbic acid binding"/>
    <property type="evidence" value="ECO:0007669"/>
    <property type="project" value="UniProtKB-KW"/>
</dbReference>
<dbReference type="Gene3D" id="2.60.120.620">
    <property type="entry name" value="q2cbj1_9rhob like domain"/>
    <property type="match status" value="1"/>
</dbReference>
<sequence length="109" mass="11869">MHYAVGQEFSVHHDFLDPAQPGPAADIARRGQRMGTFLIYLNDDYEGGETAFPRAGIAHRGKAGDALFFANVTPDGRPDPLTLHAGKPPTAGEKWIFSQWIRDRPPAGG</sequence>
<keyword evidence="6" id="KW-1185">Reference proteome</keyword>
<feature type="domain" description="Fe2OG dioxygenase" evidence="4">
    <location>
        <begin position="1"/>
        <end position="103"/>
    </location>
</feature>
<evidence type="ECO:0000256" key="3">
    <source>
        <dbReference type="ARBA" id="ARBA00023004"/>
    </source>
</evidence>
<dbReference type="Proteomes" id="UP001497497">
    <property type="component" value="Unassembled WGS sequence"/>
</dbReference>
<dbReference type="Pfam" id="PF13640">
    <property type="entry name" value="2OG-FeII_Oxy_3"/>
    <property type="match status" value="1"/>
</dbReference>
<dbReference type="InterPro" id="IPR005123">
    <property type="entry name" value="Oxoglu/Fe-dep_dioxygenase_dom"/>
</dbReference>
<dbReference type="AlphaFoldDB" id="A0AAV2ISE2"/>
<evidence type="ECO:0000256" key="1">
    <source>
        <dbReference type="ARBA" id="ARBA00022723"/>
    </source>
</evidence>
<dbReference type="GO" id="GO:0046872">
    <property type="term" value="F:metal ion binding"/>
    <property type="evidence" value="ECO:0007669"/>
    <property type="project" value="UniProtKB-KW"/>
</dbReference>
<comment type="caution">
    <text evidence="5">The sequence shown here is derived from an EMBL/GenBank/DDBJ whole genome shotgun (WGS) entry which is preliminary data.</text>
</comment>
<keyword evidence="1" id="KW-0479">Metal-binding</keyword>
<dbReference type="PROSITE" id="PS51471">
    <property type="entry name" value="FE2OG_OXY"/>
    <property type="match status" value="1"/>
</dbReference>
<reference evidence="5 6" key="1">
    <citation type="submission" date="2024-04" db="EMBL/GenBank/DDBJ databases">
        <authorList>
            <consortium name="Genoscope - CEA"/>
            <person name="William W."/>
        </authorList>
    </citation>
    <scope>NUCLEOTIDE SEQUENCE [LARGE SCALE GENOMIC DNA]</scope>
</reference>
<dbReference type="PANTHER" id="PTHR10869:SF246">
    <property type="entry name" value="TRANSMEMBRANE PROLYL 4-HYDROXYLASE"/>
    <property type="match status" value="1"/>
</dbReference>
<evidence type="ECO:0000313" key="6">
    <source>
        <dbReference type="Proteomes" id="UP001497497"/>
    </source>
</evidence>
<dbReference type="InterPro" id="IPR045054">
    <property type="entry name" value="P4HA-like"/>
</dbReference>
<evidence type="ECO:0000256" key="2">
    <source>
        <dbReference type="ARBA" id="ARBA00022896"/>
    </source>
</evidence>
<dbReference type="EMBL" id="CAXITT010003316">
    <property type="protein sequence ID" value="CAL1549051.1"/>
    <property type="molecule type" value="Genomic_DNA"/>
</dbReference>